<dbReference type="EMBL" id="JAYMYQ010000010">
    <property type="protein sequence ID" value="KAK7308020.1"/>
    <property type="molecule type" value="Genomic_DNA"/>
</dbReference>
<feature type="compositionally biased region" description="Polar residues" evidence="1">
    <location>
        <begin position="21"/>
        <end position="34"/>
    </location>
</feature>
<feature type="region of interest" description="Disordered" evidence="1">
    <location>
        <begin position="16"/>
        <end position="48"/>
    </location>
</feature>
<gene>
    <name evidence="2" type="ORF">VNO77_41582</name>
</gene>
<name>A0AAN9JYU2_CANGL</name>
<proteinExistence type="predicted"/>
<accession>A0AAN9JYU2</accession>
<feature type="compositionally biased region" description="Low complexity" evidence="1">
    <location>
        <begin position="35"/>
        <end position="48"/>
    </location>
</feature>
<evidence type="ECO:0000313" key="3">
    <source>
        <dbReference type="Proteomes" id="UP001367508"/>
    </source>
</evidence>
<sequence>MSYRCCSSQFTVVNHHEQINGKEQNTQDKNNLKQSTSTPSSERTRSTSSSEIGAKLVVVYAITVAKLRHADSNLAAALAPNEATYFVNNLGLLRSKWGLRTANVGAKVAKHGMILRIDILPIDSIGAMIVAAHKAQRPSYRYPMWVLRWAPSVRVTAYTSNGSLHLVVLSDLSSGDTSFATFLNYSRNIRKDGLSSFCYTSSKMQPSKIETKIRLASFQPTIDPPRYIEFPIIEENRKDVGLSDNQESYNPPNLETNEVTMNISMDFEGITKMIEEDLMSAIG</sequence>
<evidence type="ECO:0000256" key="1">
    <source>
        <dbReference type="SAM" id="MobiDB-lite"/>
    </source>
</evidence>
<evidence type="ECO:0000313" key="2">
    <source>
        <dbReference type="EMBL" id="KAK7308020.1"/>
    </source>
</evidence>
<dbReference type="Proteomes" id="UP001367508">
    <property type="component" value="Unassembled WGS sequence"/>
</dbReference>
<reference evidence="2 3" key="1">
    <citation type="submission" date="2024-01" db="EMBL/GenBank/DDBJ databases">
        <title>The genomes of 5 underutilized Papilionoideae crops provide insights into root nodulation and disease resistanc.</title>
        <authorList>
            <person name="Jiang F."/>
        </authorList>
    </citation>
    <scope>NUCLEOTIDE SEQUENCE [LARGE SCALE GENOMIC DNA]</scope>
    <source>
        <strain evidence="2">LVBAO_FW01</strain>
        <tissue evidence="2">Leaves</tissue>
    </source>
</reference>
<protein>
    <submittedName>
        <fullName evidence="2">Uncharacterized protein</fullName>
    </submittedName>
</protein>
<organism evidence="2 3">
    <name type="scientific">Canavalia gladiata</name>
    <name type="common">Sword bean</name>
    <name type="synonym">Dolichos gladiatus</name>
    <dbReference type="NCBI Taxonomy" id="3824"/>
    <lineage>
        <taxon>Eukaryota</taxon>
        <taxon>Viridiplantae</taxon>
        <taxon>Streptophyta</taxon>
        <taxon>Embryophyta</taxon>
        <taxon>Tracheophyta</taxon>
        <taxon>Spermatophyta</taxon>
        <taxon>Magnoliopsida</taxon>
        <taxon>eudicotyledons</taxon>
        <taxon>Gunneridae</taxon>
        <taxon>Pentapetalae</taxon>
        <taxon>rosids</taxon>
        <taxon>fabids</taxon>
        <taxon>Fabales</taxon>
        <taxon>Fabaceae</taxon>
        <taxon>Papilionoideae</taxon>
        <taxon>50 kb inversion clade</taxon>
        <taxon>NPAAA clade</taxon>
        <taxon>indigoferoid/millettioid clade</taxon>
        <taxon>Phaseoleae</taxon>
        <taxon>Canavalia</taxon>
    </lineage>
</organism>
<keyword evidence="3" id="KW-1185">Reference proteome</keyword>
<comment type="caution">
    <text evidence="2">The sequence shown here is derived from an EMBL/GenBank/DDBJ whole genome shotgun (WGS) entry which is preliminary data.</text>
</comment>
<dbReference type="AlphaFoldDB" id="A0AAN9JYU2"/>